<dbReference type="Pfam" id="PF10101">
    <property type="entry name" value="DUF2339"/>
    <property type="match status" value="1"/>
</dbReference>
<feature type="transmembrane region" description="Helical" evidence="1">
    <location>
        <begin position="156"/>
        <end position="177"/>
    </location>
</feature>
<dbReference type="PANTHER" id="PTHR38434:SF1">
    <property type="entry name" value="BLL2549 PROTEIN"/>
    <property type="match status" value="1"/>
</dbReference>
<organism evidence="2 3">
    <name type="scientific">Bacillus vallismortis</name>
    <dbReference type="NCBI Taxonomy" id="72361"/>
    <lineage>
        <taxon>Bacteria</taxon>
        <taxon>Bacillati</taxon>
        <taxon>Bacillota</taxon>
        <taxon>Bacilli</taxon>
        <taxon>Bacillales</taxon>
        <taxon>Bacillaceae</taxon>
        <taxon>Bacillus</taxon>
    </lineage>
</organism>
<dbReference type="AlphaFoldDB" id="A0AAP3CGF1"/>
<reference evidence="2" key="1">
    <citation type="submission" date="2022-02" db="EMBL/GenBank/DDBJ databases">
        <title>Crop Bioprotection Bacillus Genome Sequencing.</title>
        <authorList>
            <person name="Dunlap C."/>
        </authorList>
    </citation>
    <scope>NUCLEOTIDE SEQUENCE</scope>
    <source>
        <strain evidence="2">98-1</strain>
    </source>
</reference>
<evidence type="ECO:0000313" key="3">
    <source>
        <dbReference type="Proteomes" id="UP001067121"/>
    </source>
</evidence>
<keyword evidence="1" id="KW-0472">Membrane</keyword>
<dbReference type="PANTHER" id="PTHR38434">
    <property type="entry name" value="BLL2549 PROTEIN"/>
    <property type="match status" value="1"/>
</dbReference>
<keyword evidence="1" id="KW-1133">Transmembrane helix</keyword>
<sequence>MNEKIDELNKRVGRLEQELANVKKEIAYLTAGKQEQAIAKTVEHPKINKETEVLKQTTAPSKERRTLENIAGNWLPKIFIFVFLLGMIWAFAAAAEKGWVNTYMRVAAGLMVSIVLYVLGSRQYKKNASVLGVSLLAGSNIVYIVSLFAGNMLYQMIPTLLTVILLAAGVAAGVYISRKYRSQTLIAIIGAGVYLYPFLFGGEQGNEYIFYIYESLVFAGLMYETVKQKYSVAWNIANYAFILAIFAFLSFTDAQVSVWTLAVFTMYLSS</sequence>
<dbReference type="Proteomes" id="UP001067121">
    <property type="component" value="Unassembled WGS sequence"/>
</dbReference>
<accession>A0AAP3CGF1</accession>
<dbReference type="RefSeq" id="WP_268532263.1">
    <property type="nucleotide sequence ID" value="NZ_JALAKO010000002.1"/>
</dbReference>
<evidence type="ECO:0000256" key="1">
    <source>
        <dbReference type="SAM" id="Phobius"/>
    </source>
</evidence>
<feature type="transmembrane region" description="Helical" evidence="1">
    <location>
        <begin position="131"/>
        <end position="150"/>
    </location>
</feature>
<feature type="transmembrane region" description="Helical" evidence="1">
    <location>
        <begin position="74"/>
        <end position="94"/>
    </location>
</feature>
<protein>
    <submittedName>
        <fullName evidence="2">DUF2339 domain-containing protein</fullName>
    </submittedName>
</protein>
<name>A0AAP3CGF1_BACVA</name>
<feature type="transmembrane region" description="Helical" evidence="1">
    <location>
        <begin position="238"/>
        <end position="268"/>
    </location>
</feature>
<feature type="transmembrane region" description="Helical" evidence="1">
    <location>
        <begin position="184"/>
        <end position="202"/>
    </location>
</feature>
<proteinExistence type="predicted"/>
<dbReference type="EMBL" id="JALAOH010000008">
    <property type="protein sequence ID" value="MCY8316001.1"/>
    <property type="molecule type" value="Genomic_DNA"/>
</dbReference>
<evidence type="ECO:0000313" key="2">
    <source>
        <dbReference type="EMBL" id="MCY8316001.1"/>
    </source>
</evidence>
<comment type="caution">
    <text evidence="2">The sequence shown here is derived from an EMBL/GenBank/DDBJ whole genome shotgun (WGS) entry which is preliminary data.</text>
</comment>
<dbReference type="InterPro" id="IPR019286">
    <property type="entry name" value="DUF2339_TM"/>
</dbReference>
<gene>
    <name evidence="2" type="ORF">MOC71_04405</name>
</gene>
<feature type="transmembrane region" description="Helical" evidence="1">
    <location>
        <begin position="100"/>
        <end position="119"/>
    </location>
</feature>
<keyword evidence="1" id="KW-0812">Transmembrane</keyword>